<feature type="transmembrane region" description="Helical" evidence="8">
    <location>
        <begin position="46"/>
        <end position="65"/>
    </location>
</feature>
<feature type="transmembrane region" description="Helical" evidence="8">
    <location>
        <begin position="101"/>
        <end position="120"/>
    </location>
</feature>
<dbReference type="PANTHER" id="PTHR30269:SF37">
    <property type="entry name" value="MEMBRANE TRANSPORTER PROTEIN"/>
    <property type="match status" value="1"/>
</dbReference>
<evidence type="ECO:0000313" key="10">
    <source>
        <dbReference type="Proteomes" id="UP000007517"/>
    </source>
</evidence>
<dbReference type="AlphaFoldDB" id="H6RNS2"/>
<keyword evidence="3" id="KW-0813">Transport</keyword>
<comment type="subcellular location">
    <subcellularLocation>
        <location evidence="1 8">Cell membrane</location>
        <topology evidence="1 8">Multi-pass membrane protein</topology>
    </subcellularLocation>
</comment>
<keyword evidence="10" id="KW-1185">Reference proteome</keyword>
<keyword evidence="5 8" id="KW-0812">Transmembrane</keyword>
<dbReference type="GO" id="GO:0005886">
    <property type="term" value="C:plasma membrane"/>
    <property type="evidence" value="ECO:0007669"/>
    <property type="project" value="UniProtKB-SubCell"/>
</dbReference>
<evidence type="ECO:0000313" key="9">
    <source>
        <dbReference type="EMBL" id="CCG05220.1"/>
    </source>
</evidence>
<dbReference type="InterPro" id="IPR052017">
    <property type="entry name" value="TSUP"/>
</dbReference>
<feature type="transmembrane region" description="Helical" evidence="8">
    <location>
        <begin position="172"/>
        <end position="190"/>
    </location>
</feature>
<gene>
    <name evidence="9" type="ordered locus">BLASA_4411</name>
</gene>
<evidence type="ECO:0000256" key="8">
    <source>
        <dbReference type="RuleBase" id="RU363041"/>
    </source>
</evidence>
<keyword evidence="7 8" id="KW-0472">Membrane</keyword>
<keyword evidence="4 8" id="KW-1003">Cell membrane</keyword>
<feature type="transmembrane region" description="Helical" evidence="8">
    <location>
        <begin position="132"/>
        <end position="152"/>
    </location>
</feature>
<evidence type="ECO:0000256" key="5">
    <source>
        <dbReference type="ARBA" id="ARBA00022692"/>
    </source>
</evidence>
<name>H6RNS2_BLASD</name>
<evidence type="ECO:0000256" key="6">
    <source>
        <dbReference type="ARBA" id="ARBA00022989"/>
    </source>
</evidence>
<proteinExistence type="inferred from homology"/>
<evidence type="ECO:0000256" key="7">
    <source>
        <dbReference type="ARBA" id="ARBA00023136"/>
    </source>
</evidence>
<feature type="transmembrane region" description="Helical" evidence="8">
    <location>
        <begin position="12"/>
        <end position="34"/>
    </location>
</feature>
<dbReference type="KEGG" id="bsd:BLASA_4411"/>
<dbReference type="HOGENOM" id="CLU_054750_5_2_11"/>
<feature type="transmembrane region" description="Helical" evidence="8">
    <location>
        <begin position="197"/>
        <end position="216"/>
    </location>
</feature>
<accession>H6RNS2</accession>
<evidence type="ECO:0000256" key="2">
    <source>
        <dbReference type="ARBA" id="ARBA00009142"/>
    </source>
</evidence>
<feature type="transmembrane region" description="Helical" evidence="8">
    <location>
        <begin position="77"/>
        <end position="95"/>
    </location>
</feature>
<feature type="transmembrane region" description="Helical" evidence="8">
    <location>
        <begin position="228"/>
        <end position="248"/>
    </location>
</feature>
<dbReference type="PANTHER" id="PTHR30269">
    <property type="entry name" value="TRANSMEMBRANE PROTEIN YFCA"/>
    <property type="match status" value="1"/>
</dbReference>
<comment type="similarity">
    <text evidence="2 8">Belongs to the 4-toluene sulfonate uptake permease (TSUP) (TC 2.A.102) family.</text>
</comment>
<dbReference type="InterPro" id="IPR002781">
    <property type="entry name" value="TM_pro_TauE-like"/>
</dbReference>
<evidence type="ECO:0000256" key="4">
    <source>
        <dbReference type="ARBA" id="ARBA00022475"/>
    </source>
</evidence>
<protein>
    <recommendedName>
        <fullName evidence="8">Probable membrane transporter protein</fullName>
    </recommendedName>
</protein>
<dbReference type="Proteomes" id="UP000007517">
    <property type="component" value="Chromosome"/>
</dbReference>
<dbReference type="EMBL" id="FO117623">
    <property type="protein sequence ID" value="CCG05220.1"/>
    <property type="molecule type" value="Genomic_DNA"/>
</dbReference>
<keyword evidence="6 8" id="KW-1133">Transmembrane helix</keyword>
<evidence type="ECO:0000256" key="3">
    <source>
        <dbReference type="ARBA" id="ARBA00022448"/>
    </source>
</evidence>
<dbReference type="Pfam" id="PF01925">
    <property type="entry name" value="TauE"/>
    <property type="match status" value="1"/>
</dbReference>
<dbReference type="RefSeq" id="WP_014378091.1">
    <property type="nucleotide sequence ID" value="NC_016943.1"/>
</dbReference>
<evidence type="ECO:0000256" key="1">
    <source>
        <dbReference type="ARBA" id="ARBA00004651"/>
    </source>
</evidence>
<dbReference type="eggNOG" id="COG0730">
    <property type="taxonomic scope" value="Bacteria"/>
</dbReference>
<reference evidence="10" key="2">
    <citation type="submission" date="2012-02" db="EMBL/GenBank/DDBJ databases">
        <title>Complete genome sequence of Blastococcus saxobsidens strain DD2.</title>
        <authorList>
            <person name="Genoscope."/>
        </authorList>
    </citation>
    <scope>NUCLEOTIDE SEQUENCE [LARGE SCALE GENOMIC DNA]</scope>
    <source>
        <strain evidence="10">DD2</strain>
    </source>
</reference>
<dbReference type="STRING" id="1146883.BLASA_4411"/>
<reference evidence="9 10" key="1">
    <citation type="journal article" date="2012" name="J. Bacteriol.">
        <title>Genome Sequence of Blastococcus saxobsidens DD2, a Stone-Inhabiting Bacterium.</title>
        <authorList>
            <person name="Chouaia B."/>
            <person name="Crotti E."/>
            <person name="Brusetti L."/>
            <person name="Daffonchio D."/>
            <person name="Essoussi I."/>
            <person name="Nouioui I."/>
            <person name="Sbissi I."/>
            <person name="Ghodhbane-Gtari F."/>
            <person name="Gtari M."/>
            <person name="Vacherie B."/>
            <person name="Barbe V."/>
            <person name="Medigue C."/>
            <person name="Gury J."/>
            <person name="Pujic P."/>
            <person name="Normand P."/>
        </authorList>
    </citation>
    <scope>NUCLEOTIDE SEQUENCE [LARGE SCALE GENOMIC DNA]</scope>
    <source>
        <strain evidence="9 10">DD2</strain>
    </source>
</reference>
<sequence length="249" mass="25524">MTVDLGAGHWTVVLLVTALGGFVTGTSGFGFALVTTPFLLWVLPPPLIVITNLAVSVALRLPLVWSDRRYVAGRQALLIAVGGLIGLPLGIVLLTGLTERALTIGAQATIVVLSLGYLVGADRLPRLPDPSGLGRVLVGISSGALNTSVSLSGPPMVLWLLNQQLSGRPFRATVSAVGLVLNVVGVVLLIRSGSAAIGWLVVAAAALPGAALGLLLGNSVLHRLPHRAFVRGVALFVVLSSLTGLLLAL</sequence>
<organism evidence="9 10">
    <name type="scientific">Blastococcus saxobsidens (strain DD2)</name>
    <dbReference type="NCBI Taxonomy" id="1146883"/>
    <lineage>
        <taxon>Bacteria</taxon>
        <taxon>Bacillati</taxon>
        <taxon>Actinomycetota</taxon>
        <taxon>Actinomycetes</taxon>
        <taxon>Geodermatophilales</taxon>
        <taxon>Geodermatophilaceae</taxon>
        <taxon>Blastococcus</taxon>
    </lineage>
</organism>